<dbReference type="RefSeq" id="WP_146397341.1">
    <property type="nucleotide sequence ID" value="NZ_SJPQ01000001.1"/>
</dbReference>
<name>A0A5C5ZT79_9BACT</name>
<evidence type="ECO:0000313" key="3">
    <source>
        <dbReference type="Proteomes" id="UP000315440"/>
    </source>
</evidence>
<feature type="transmembrane region" description="Helical" evidence="1">
    <location>
        <begin position="63"/>
        <end position="80"/>
    </location>
</feature>
<accession>A0A5C5ZT79</accession>
<keyword evidence="1" id="KW-0472">Membrane</keyword>
<feature type="transmembrane region" description="Helical" evidence="1">
    <location>
        <begin position="40"/>
        <end position="57"/>
    </location>
</feature>
<feature type="transmembrane region" description="Helical" evidence="1">
    <location>
        <begin position="169"/>
        <end position="190"/>
    </location>
</feature>
<keyword evidence="3" id="KW-1185">Reference proteome</keyword>
<sequence length="211" mass="23581">MTDATGLEAIEPNVDPEVLKAKTAEYVSLRTSIDMRIRQRAQIVAASIAVFGAMIVLSEYDSLAAQIVLIIYPVVAWLFAMRWEHLDSRIILISKYIYEYIESEVGSRTLGWYSYFLRQNTPARILPTVVSVYCLMIVQGAIAYLIACIELAESHIFPSGDGEFISRNPAVACGIFGFFTALNIVAFWKIGHLLSESIKRHESRGEIGGIR</sequence>
<organism evidence="2 3">
    <name type="scientific">Pseudobythopirellula maris</name>
    <dbReference type="NCBI Taxonomy" id="2527991"/>
    <lineage>
        <taxon>Bacteria</taxon>
        <taxon>Pseudomonadati</taxon>
        <taxon>Planctomycetota</taxon>
        <taxon>Planctomycetia</taxon>
        <taxon>Pirellulales</taxon>
        <taxon>Lacipirellulaceae</taxon>
        <taxon>Pseudobythopirellula</taxon>
    </lineage>
</organism>
<dbReference type="EMBL" id="SJPQ01000001">
    <property type="protein sequence ID" value="TWT90450.1"/>
    <property type="molecule type" value="Genomic_DNA"/>
</dbReference>
<comment type="caution">
    <text evidence="2">The sequence shown here is derived from an EMBL/GenBank/DDBJ whole genome shotgun (WGS) entry which is preliminary data.</text>
</comment>
<dbReference type="AlphaFoldDB" id="A0A5C5ZT79"/>
<feature type="transmembrane region" description="Helical" evidence="1">
    <location>
        <begin position="125"/>
        <end position="149"/>
    </location>
</feature>
<gene>
    <name evidence="2" type="ORF">Mal64_08390</name>
</gene>
<evidence type="ECO:0000313" key="2">
    <source>
        <dbReference type="EMBL" id="TWT90450.1"/>
    </source>
</evidence>
<dbReference type="Proteomes" id="UP000315440">
    <property type="component" value="Unassembled WGS sequence"/>
</dbReference>
<protein>
    <submittedName>
        <fullName evidence="2">Uncharacterized protein</fullName>
    </submittedName>
</protein>
<keyword evidence="1" id="KW-1133">Transmembrane helix</keyword>
<keyword evidence="1" id="KW-0812">Transmembrane</keyword>
<reference evidence="2 3" key="1">
    <citation type="submission" date="2019-02" db="EMBL/GenBank/DDBJ databases">
        <title>Deep-cultivation of Planctomycetes and their phenomic and genomic characterization uncovers novel biology.</title>
        <authorList>
            <person name="Wiegand S."/>
            <person name="Jogler M."/>
            <person name="Boedeker C."/>
            <person name="Pinto D."/>
            <person name="Vollmers J."/>
            <person name="Rivas-Marin E."/>
            <person name="Kohn T."/>
            <person name="Peeters S.H."/>
            <person name="Heuer A."/>
            <person name="Rast P."/>
            <person name="Oberbeckmann S."/>
            <person name="Bunk B."/>
            <person name="Jeske O."/>
            <person name="Meyerdierks A."/>
            <person name="Storesund J.E."/>
            <person name="Kallscheuer N."/>
            <person name="Luecker S."/>
            <person name="Lage O.M."/>
            <person name="Pohl T."/>
            <person name="Merkel B.J."/>
            <person name="Hornburger P."/>
            <person name="Mueller R.-W."/>
            <person name="Bruemmer F."/>
            <person name="Labrenz M."/>
            <person name="Spormann A.M."/>
            <person name="Op Den Camp H."/>
            <person name="Overmann J."/>
            <person name="Amann R."/>
            <person name="Jetten M.S.M."/>
            <person name="Mascher T."/>
            <person name="Medema M.H."/>
            <person name="Devos D.P."/>
            <person name="Kaster A.-K."/>
            <person name="Ovreas L."/>
            <person name="Rohde M."/>
            <person name="Galperin M.Y."/>
            <person name="Jogler C."/>
        </authorList>
    </citation>
    <scope>NUCLEOTIDE SEQUENCE [LARGE SCALE GENOMIC DNA]</scope>
    <source>
        <strain evidence="2 3">Mal64</strain>
    </source>
</reference>
<proteinExistence type="predicted"/>
<evidence type="ECO:0000256" key="1">
    <source>
        <dbReference type="SAM" id="Phobius"/>
    </source>
</evidence>